<keyword evidence="2" id="KW-0472">Membrane</keyword>
<dbReference type="EMBL" id="CDMZ01001953">
    <property type="protein sequence ID" value="CEM39750.1"/>
    <property type="molecule type" value="Genomic_DNA"/>
</dbReference>
<dbReference type="VEuPathDB" id="CryptoDB:Cvel_25009"/>
<keyword evidence="2" id="KW-0812">Transmembrane</keyword>
<keyword evidence="2" id="KW-1133">Transmembrane helix</keyword>
<protein>
    <submittedName>
        <fullName evidence="3">Uncharacterized protein</fullName>
    </submittedName>
</protein>
<sequence>MGVHANVEKALKIFDFVEIIIVLICLVAFPLCFPRRQVTEVTYEIKTSDLSGFLQDDNRCFVQTYTREFTLQDTLYLLVSNTDDDDQFSWACYSQGCHQFLDWPLTTGQSYTDWLYDLRHITTGNTRIVEKKGTIPAAVAVGPSVLVVGLDALVFKFSTISSGEIKESLEADVRSHVATVLEYAQARFKVLDSDIDAFFTSVITPLTNSGMDTFFSSYDNSGDRYYCTKTEAESDIEFLFRTTAYIFFVDICMMVVLLVLLSLEVLFAPKEDNQEDPRRGAPSPSAVAPDVLPVHSGIVPSVEGGDEEAGK</sequence>
<organism evidence="3">
    <name type="scientific">Chromera velia CCMP2878</name>
    <dbReference type="NCBI Taxonomy" id="1169474"/>
    <lineage>
        <taxon>Eukaryota</taxon>
        <taxon>Sar</taxon>
        <taxon>Alveolata</taxon>
        <taxon>Colpodellida</taxon>
        <taxon>Chromeraceae</taxon>
        <taxon>Chromera</taxon>
    </lineage>
</organism>
<name>A0A0G4H7L9_9ALVE</name>
<feature type="region of interest" description="Disordered" evidence="1">
    <location>
        <begin position="272"/>
        <end position="311"/>
    </location>
</feature>
<feature type="transmembrane region" description="Helical" evidence="2">
    <location>
        <begin position="244"/>
        <end position="268"/>
    </location>
</feature>
<reference evidence="3" key="1">
    <citation type="submission" date="2014-11" db="EMBL/GenBank/DDBJ databases">
        <authorList>
            <person name="Otto D Thomas"/>
            <person name="Naeem Raeece"/>
        </authorList>
    </citation>
    <scope>NUCLEOTIDE SEQUENCE</scope>
</reference>
<evidence type="ECO:0000313" key="3">
    <source>
        <dbReference type="EMBL" id="CEM39750.1"/>
    </source>
</evidence>
<feature type="transmembrane region" description="Helical" evidence="2">
    <location>
        <begin position="13"/>
        <end position="33"/>
    </location>
</feature>
<proteinExistence type="predicted"/>
<dbReference type="AlphaFoldDB" id="A0A0G4H7L9"/>
<evidence type="ECO:0000256" key="1">
    <source>
        <dbReference type="SAM" id="MobiDB-lite"/>
    </source>
</evidence>
<gene>
    <name evidence="3" type="ORF">Cvel_25009</name>
</gene>
<accession>A0A0G4H7L9</accession>
<evidence type="ECO:0000256" key="2">
    <source>
        <dbReference type="SAM" id="Phobius"/>
    </source>
</evidence>